<proteinExistence type="predicted"/>
<sequence>MEVAMLEKEISGYIGKLLRENFGRGPGNVFCTISKPFVSIYITNFLSPMENTLLTNQQSVYVQKTRDLMMDTLEEEIKSYIELNTKDKIKEFYYDWNLDEKSGMLLFIFEKDQPYNFDSYDNKNLVEQETIELSMEIQKAPEETHSKLLNERTLIIVRHGILISLEKEFIQLGFQETLMIAKRKLEKKVITQHQSSYERYLNAKVTDYFVDWNFDKDKSYTLFILKPD</sequence>
<protein>
    <recommendedName>
        <fullName evidence="1">Na+-translocating membrane potential-generating system MpsC domain-containing protein</fullName>
    </recommendedName>
</protein>
<reference evidence="2 3" key="1">
    <citation type="submission" date="2013-06" db="EMBL/GenBank/DDBJ databases">
        <title>Whole genome shotgun sequence of Bacillus selenatarsenatis SF-1.</title>
        <authorList>
            <person name="Kuroda M."/>
            <person name="Sei K."/>
            <person name="Yamashita M."/>
            <person name="Ike M."/>
        </authorList>
    </citation>
    <scope>NUCLEOTIDE SEQUENCE [LARGE SCALE GENOMIC DNA]</scope>
    <source>
        <strain evidence="2 3">SF-1</strain>
    </source>
</reference>
<evidence type="ECO:0000259" key="1">
    <source>
        <dbReference type="Pfam" id="PF10057"/>
    </source>
</evidence>
<name>A0A0A8X0R6_MESS1</name>
<dbReference type="STRING" id="1321606.SAMD00020551_1643"/>
<dbReference type="Pfam" id="PF10057">
    <property type="entry name" value="MpsC"/>
    <property type="match status" value="2"/>
</dbReference>
<gene>
    <name evidence="2" type="ORF">SAMD00020551_1643</name>
</gene>
<evidence type="ECO:0000313" key="2">
    <source>
        <dbReference type="EMBL" id="GAM13498.1"/>
    </source>
</evidence>
<dbReference type="AlphaFoldDB" id="A0A0A8X0R6"/>
<accession>A0A0A8X0R6</accession>
<organism evidence="2 3">
    <name type="scientific">Mesobacillus selenatarsenatis (strain DSM 18680 / JCM 14380 / FERM P-15431 / SF-1)</name>
    <dbReference type="NCBI Taxonomy" id="1321606"/>
    <lineage>
        <taxon>Bacteria</taxon>
        <taxon>Bacillati</taxon>
        <taxon>Bacillota</taxon>
        <taxon>Bacilli</taxon>
        <taxon>Bacillales</taxon>
        <taxon>Bacillaceae</taxon>
        <taxon>Mesobacillus</taxon>
    </lineage>
</organism>
<dbReference type="Proteomes" id="UP000031014">
    <property type="component" value="Unassembled WGS sequence"/>
</dbReference>
<feature type="domain" description="Na+-translocating membrane potential-generating system MpsC" evidence="1">
    <location>
        <begin position="137"/>
        <end position="226"/>
    </location>
</feature>
<dbReference type="InterPro" id="IPR018745">
    <property type="entry name" value="MpsC"/>
</dbReference>
<evidence type="ECO:0000313" key="3">
    <source>
        <dbReference type="Proteomes" id="UP000031014"/>
    </source>
</evidence>
<dbReference type="RefSeq" id="WP_041965399.1">
    <property type="nucleotide sequence ID" value="NZ_BASE01000035.1"/>
</dbReference>
<dbReference type="EMBL" id="BASE01000035">
    <property type="protein sequence ID" value="GAM13498.1"/>
    <property type="molecule type" value="Genomic_DNA"/>
</dbReference>
<keyword evidence="3" id="KW-1185">Reference proteome</keyword>
<feature type="domain" description="Na+-translocating membrane potential-generating system MpsC" evidence="1">
    <location>
        <begin position="5"/>
        <end position="111"/>
    </location>
</feature>
<comment type="caution">
    <text evidence="2">The sequence shown here is derived from an EMBL/GenBank/DDBJ whole genome shotgun (WGS) entry which is preliminary data.</text>
</comment>
<dbReference type="OrthoDB" id="2677857at2"/>